<dbReference type="RefSeq" id="WP_096360185.1">
    <property type="nucleotide sequence ID" value="NZ_AP014879.1"/>
</dbReference>
<feature type="domain" description="Plastocyanin-like" evidence="2">
    <location>
        <begin position="218"/>
        <end position="325"/>
    </location>
</feature>
<dbReference type="EMBL" id="AP014879">
    <property type="protein sequence ID" value="BAV33310.1"/>
    <property type="molecule type" value="Genomic_DNA"/>
</dbReference>
<evidence type="ECO:0000256" key="1">
    <source>
        <dbReference type="SAM" id="SignalP"/>
    </source>
</evidence>
<feature type="domain" description="Plastocyanin-like" evidence="3">
    <location>
        <begin position="105"/>
        <end position="172"/>
    </location>
</feature>
<dbReference type="KEGG" id="slim:SCL_0994"/>
<dbReference type="PANTHER" id="PTHR11709:SF486">
    <property type="entry name" value="MULTICOPPER OXIDASE"/>
    <property type="match status" value="1"/>
</dbReference>
<dbReference type="Gene3D" id="2.60.40.420">
    <property type="entry name" value="Cupredoxins - blue copper proteins"/>
    <property type="match status" value="1"/>
</dbReference>
<dbReference type="InParanoid" id="A0A1B4XET0"/>
<dbReference type="Proteomes" id="UP000243180">
    <property type="component" value="Chromosome"/>
</dbReference>
<dbReference type="GO" id="GO:0005507">
    <property type="term" value="F:copper ion binding"/>
    <property type="evidence" value="ECO:0007669"/>
    <property type="project" value="InterPro"/>
</dbReference>
<dbReference type="InterPro" id="IPR008972">
    <property type="entry name" value="Cupredoxin"/>
</dbReference>
<sequence>MNISSMIKTGIAGMLALVASVIFSTAHAVNINLTKCVTTLNKTMSDGQRVTFWVFGTGGMMCGGGTLPGAVVEVGVYPSGVSTTDTLNLTLNMMMAPQEAAPYNGHTIHLHGADVTTSEDGVPETGAPVNGDTYTWTPTRDMAGSYMYHCHVHTVKHLEMGMYGALIVRPRNAGGTFLNQLTHNTATAYNYVQNYVLGTVDPAYHTATGDSTVFADYNPRYFLIAGNEGRTTSAPAISLTAARSSKVALRLIGLHSANSTFAVKDGSGNAKSFTVYTQDGRELSSPQTVTSLDITPGQRFDIIFTTPSTAGTWYPQVTYKDLRNNTAYTNGAVYGRVTF</sequence>
<dbReference type="Pfam" id="PF07732">
    <property type="entry name" value="Cu-oxidase_3"/>
    <property type="match status" value="1"/>
</dbReference>
<organism evidence="4 5">
    <name type="scientific">Sulfuricaulis limicola</name>
    <dbReference type="NCBI Taxonomy" id="1620215"/>
    <lineage>
        <taxon>Bacteria</taxon>
        <taxon>Pseudomonadati</taxon>
        <taxon>Pseudomonadota</taxon>
        <taxon>Gammaproteobacteria</taxon>
        <taxon>Acidiferrobacterales</taxon>
        <taxon>Acidiferrobacteraceae</taxon>
        <taxon>Sulfuricaulis</taxon>
    </lineage>
</organism>
<dbReference type="Pfam" id="PF00394">
    <property type="entry name" value="Cu-oxidase"/>
    <property type="match status" value="1"/>
</dbReference>
<reference evidence="4 5" key="1">
    <citation type="submission" date="2015-05" db="EMBL/GenBank/DDBJ databases">
        <title>Complete genome sequence of a sulfur-oxidizing gammaproteobacterium strain HA5.</title>
        <authorList>
            <person name="Miura A."/>
            <person name="Kojima H."/>
            <person name="Fukui M."/>
        </authorList>
    </citation>
    <scope>NUCLEOTIDE SEQUENCE [LARGE SCALE GENOMIC DNA]</scope>
    <source>
        <strain evidence="4 5">HA5</strain>
    </source>
</reference>
<dbReference type="GO" id="GO:0016491">
    <property type="term" value="F:oxidoreductase activity"/>
    <property type="evidence" value="ECO:0007669"/>
    <property type="project" value="TreeGrafter"/>
</dbReference>
<evidence type="ECO:0000313" key="4">
    <source>
        <dbReference type="EMBL" id="BAV33310.1"/>
    </source>
</evidence>
<dbReference type="InterPro" id="IPR011707">
    <property type="entry name" value="Cu-oxidase-like_N"/>
</dbReference>
<dbReference type="OrthoDB" id="9757546at2"/>
<dbReference type="AlphaFoldDB" id="A0A1B4XET0"/>
<proteinExistence type="predicted"/>
<evidence type="ECO:0000313" key="5">
    <source>
        <dbReference type="Proteomes" id="UP000243180"/>
    </source>
</evidence>
<evidence type="ECO:0008006" key="6">
    <source>
        <dbReference type="Google" id="ProtNLM"/>
    </source>
</evidence>
<dbReference type="SUPFAM" id="SSF49503">
    <property type="entry name" value="Cupredoxins"/>
    <property type="match status" value="2"/>
</dbReference>
<protein>
    <recommendedName>
        <fullName evidence="6">Multicopper oxidase</fullName>
    </recommendedName>
</protein>
<dbReference type="InterPro" id="IPR001117">
    <property type="entry name" value="Cu-oxidase_2nd"/>
</dbReference>
<dbReference type="InterPro" id="IPR045087">
    <property type="entry name" value="Cu-oxidase_fam"/>
</dbReference>
<keyword evidence="5" id="KW-1185">Reference proteome</keyword>
<feature type="chain" id="PRO_5008572351" description="Multicopper oxidase" evidence="1">
    <location>
        <begin position="29"/>
        <end position="339"/>
    </location>
</feature>
<name>A0A1B4XET0_9GAMM</name>
<feature type="signal peptide" evidence="1">
    <location>
        <begin position="1"/>
        <end position="28"/>
    </location>
</feature>
<dbReference type="PANTHER" id="PTHR11709">
    <property type="entry name" value="MULTI-COPPER OXIDASE"/>
    <property type="match status" value="1"/>
</dbReference>
<accession>A0A1B4XET0</accession>
<keyword evidence="1" id="KW-0732">Signal</keyword>
<evidence type="ECO:0000259" key="2">
    <source>
        <dbReference type="Pfam" id="PF00394"/>
    </source>
</evidence>
<evidence type="ECO:0000259" key="3">
    <source>
        <dbReference type="Pfam" id="PF07732"/>
    </source>
</evidence>
<gene>
    <name evidence="4" type="ORF">SCL_0994</name>
</gene>